<keyword evidence="6 11" id="KW-0812">Transmembrane</keyword>
<dbReference type="EC" id="2.3.2.27" evidence="4"/>
<evidence type="ECO:0000256" key="11">
    <source>
        <dbReference type="SAM" id="Phobius"/>
    </source>
</evidence>
<dbReference type="PANTHER" id="PTHR33389">
    <property type="entry name" value="FAMILY PROTEIN, PUTATIVE (DUF2921)-RELATED"/>
    <property type="match status" value="1"/>
</dbReference>
<feature type="transmembrane region" description="Helical" evidence="11">
    <location>
        <begin position="662"/>
        <end position="684"/>
    </location>
</feature>
<dbReference type="OMA" id="RWIEMNE"/>
<dbReference type="Proteomes" id="UP000019116">
    <property type="component" value="Chromosome 3D"/>
</dbReference>
<evidence type="ECO:0000259" key="13">
    <source>
        <dbReference type="Pfam" id="PF25333"/>
    </source>
</evidence>
<protein>
    <recommendedName>
        <fullName evidence="4">RING-type E3 ubiquitin transferase</fullName>
        <ecNumber evidence="4">2.3.2.27</ecNumber>
    </recommendedName>
</protein>
<feature type="domain" description="DUF2921" evidence="13">
    <location>
        <begin position="56"/>
        <end position="203"/>
    </location>
</feature>
<dbReference type="GO" id="GO:0012505">
    <property type="term" value="C:endomembrane system"/>
    <property type="evidence" value="ECO:0007669"/>
    <property type="project" value="UniProtKB-SubCell"/>
</dbReference>
<dbReference type="Gramene" id="TraesWEE_scaffold_038940_01G000300.1">
    <property type="protein sequence ID" value="TraesWEE_scaffold_038940_01G000300.1"/>
    <property type="gene ID" value="TraesWEE_scaffold_038940_01G000300"/>
</dbReference>
<feature type="domain" description="DUF2921" evidence="13">
    <location>
        <begin position="430"/>
        <end position="612"/>
    </location>
</feature>
<evidence type="ECO:0000256" key="4">
    <source>
        <dbReference type="ARBA" id="ARBA00012483"/>
    </source>
</evidence>
<keyword evidence="8 11" id="KW-1133">Transmembrane helix</keyword>
<comment type="pathway">
    <text evidence="3">Protein modification; protein ubiquitination.</text>
</comment>
<evidence type="ECO:0000313" key="15">
    <source>
        <dbReference type="Proteomes" id="UP000019116"/>
    </source>
</evidence>
<dbReference type="OrthoDB" id="607498at2759"/>
<dbReference type="GO" id="GO:0061630">
    <property type="term" value="F:ubiquitin protein ligase activity"/>
    <property type="evidence" value="ECO:0007669"/>
    <property type="project" value="UniProtKB-EC"/>
</dbReference>
<evidence type="ECO:0000256" key="2">
    <source>
        <dbReference type="ARBA" id="ARBA00004127"/>
    </source>
</evidence>
<keyword evidence="15" id="KW-1185">Reference proteome</keyword>
<reference evidence="14" key="1">
    <citation type="submission" date="2018-08" db="EMBL/GenBank/DDBJ databases">
        <authorList>
            <person name="Rossello M."/>
        </authorList>
    </citation>
    <scope>NUCLEOTIDE SEQUENCE [LARGE SCALE GENOMIC DNA]</scope>
    <source>
        <strain evidence="14">cv. Chinese Spring</strain>
    </source>
</reference>
<dbReference type="EnsemblPlants" id="TraesCS3D02G507000.1">
    <property type="protein sequence ID" value="TraesCS3D02G507000.1.cds1"/>
    <property type="gene ID" value="TraesCS3D02G507000"/>
</dbReference>
<keyword evidence="7" id="KW-0833">Ubl conjugation pathway</keyword>
<accession>A0A3B6H6P7</accession>
<dbReference type="Gramene" id="TraesCS3D03G1119000.1">
    <property type="protein sequence ID" value="TraesCS3D03G1119000.1.CDS1"/>
    <property type="gene ID" value="TraesCS3D03G1119000"/>
</dbReference>
<dbReference type="Gramene" id="TraesCS3D02G507000.1">
    <property type="protein sequence ID" value="TraesCS3D02G507000.1.cds1"/>
    <property type="gene ID" value="TraesCS3D02G507000"/>
</dbReference>
<feature type="region of interest" description="Disordered" evidence="10">
    <location>
        <begin position="1"/>
        <end position="21"/>
    </location>
</feature>
<dbReference type="Pfam" id="PF25333">
    <property type="entry name" value="DUF2921_N"/>
    <property type="match status" value="3"/>
</dbReference>
<comment type="catalytic activity">
    <reaction evidence="1">
        <text>S-ubiquitinyl-[E2 ubiquitin-conjugating enzyme]-L-cysteine + [acceptor protein]-L-lysine = [E2 ubiquitin-conjugating enzyme]-L-cysteine + N(6)-ubiquitinyl-[acceptor protein]-L-lysine.</text>
        <dbReference type="EC" id="2.3.2.27"/>
    </reaction>
</comment>
<dbReference type="InterPro" id="IPR057425">
    <property type="entry name" value="DUF2921_N"/>
</dbReference>
<evidence type="ECO:0000256" key="10">
    <source>
        <dbReference type="SAM" id="MobiDB-lite"/>
    </source>
</evidence>
<organism evidence="14">
    <name type="scientific">Triticum aestivum</name>
    <name type="common">Wheat</name>
    <dbReference type="NCBI Taxonomy" id="4565"/>
    <lineage>
        <taxon>Eukaryota</taxon>
        <taxon>Viridiplantae</taxon>
        <taxon>Streptophyta</taxon>
        <taxon>Embryophyta</taxon>
        <taxon>Tracheophyta</taxon>
        <taxon>Spermatophyta</taxon>
        <taxon>Magnoliopsida</taxon>
        <taxon>Liliopsida</taxon>
        <taxon>Poales</taxon>
        <taxon>Poaceae</taxon>
        <taxon>BOP clade</taxon>
        <taxon>Pooideae</taxon>
        <taxon>Triticodae</taxon>
        <taxon>Triticeae</taxon>
        <taxon>Triticinae</taxon>
        <taxon>Triticum</taxon>
    </lineage>
</organism>
<reference evidence="14" key="2">
    <citation type="submission" date="2018-10" db="UniProtKB">
        <authorList>
            <consortium name="EnsemblPlants"/>
        </authorList>
    </citation>
    <scope>IDENTIFICATION</scope>
</reference>
<dbReference type="Gramene" id="TraesRN3D0101172800.1">
    <property type="protein sequence ID" value="TraesRN3D0101172800.1"/>
    <property type="gene ID" value="TraesRN3D0101172800"/>
</dbReference>
<comment type="subcellular location">
    <subcellularLocation>
        <location evidence="2">Endomembrane system</location>
        <topology evidence="2">Multi-pass membrane protein</topology>
    </subcellularLocation>
</comment>
<gene>
    <name evidence="14" type="primary">LOC123075778</name>
</gene>
<dbReference type="PANTHER" id="PTHR33389:SF7">
    <property type="entry name" value="OS01G0678000 PROTEIN"/>
    <property type="match status" value="1"/>
</dbReference>
<feature type="compositionally biased region" description="Pro residues" evidence="10">
    <location>
        <begin position="1"/>
        <end position="10"/>
    </location>
</feature>
<keyword evidence="5" id="KW-0808">Transferase</keyword>
<dbReference type="Gramene" id="TraesCLE_scaffold_051580_01G000300.1">
    <property type="protein sequence ID" value="TraesCLE_scaffold_051580_01G000300.1"/>
    <property type="gene ID" value="TraesCLE_scaffold_051580_01G000300"/>
</dbReference>
<evidence type="ECO:0000256" key="8">
    <source>
        <dbReference type="ARBA" id="ARBA00022989"/>
    </source>
</evidence>
<feature type="domain" description="DUF2921" evidence="13">
    <location>
        <begin position="290"/>
        <end position="394"/>
    </location>
</feature>
<dbReference type="Pfam" id="PF11145">
    <property type="entry name" value="DUF2921"/>
    <property type="match status" value="1"/>
</dbReference>
<evidence type="ECO:0000256" key="3">
    <source>
        <dbReference type="ARBA" id="ARBA00004906"/>
    </source>
</evidence>
<proteinExistence type="predicted"/>
<feature type="transmembrane region" description="Helical" evidence="11">
    <location>
        <begin position="867"/>
        <end position="889"/>
    </location>
</feature>
<evidence type="ECO:0000256" key="6">
    <source>
        <dbReference type="ARBA" id="ARBA00022692"/>
    </source>
</evidence>
<evidence type="ECO:0000313" key="14">
    <source>
        <dbReference type="EnsemblPlants" id="TraesCS3D02G507000.1.cds1"/>
    </source>
</evidence>
<feature type="transmembrane region" description="Helical" evidence="11">
    <location>
        <begin position="746"/>
        <end position="768"/>
    </location>
</feature>
<evidence type="ECO:0000259" key="12">
    <source>
        <dbReference type="Pfam" id="PF11145"/>
    </source>
</evidence>
<dbReference type="AlphaFoldDB" id="A0A3B6H6P7"/>
<feature type="domain" description="SWEET-like" evidence="12">
    <location>
        <begin position="624"/>
        <end position="901"/>
    </location>
</feature>
<dbReference type="InterPro" id="IPR021319">
    <property type="entry name" value="DUF2921"/>
</dbReference>
<evidence type="ECO:0000256" key="1">
    <source>
        <dbReference type="ARBA" id="ARBA00000900"/>
    </source>
</evidence>
<dbReference type="Gramene" id="TraesCAD_scaffold_052808_01G000300.1">
    <property type="protein sequence ID" value="TraesCAD_scaffold_052808_01G000300.1"/>
    <property type="gene ID" value="TraesCAD_scaffold_052808_01G000300"/>
</dbReference>
<evidence type="ECO:0000256" key="7">
    <source>
        <dbReference type="ARBA" id="ARBA00022786"/>
    </source>
</evidence>
<name>A0A3B6H6P7_WHEAT</name>
<sequence length="914" mass="100533">MGILDPPPSWPTNQPRMAPPRRNPTLTLHTYFYICLLLLLSTATISAAVTASSYYTACPSLSPAQDRHTKADDTLSLVRSFQISTGKFSRGADGPFFPGDDPYNARSFYFFPHGASRTDDPALVHLAATFTLNDPFRNDSGADSVSFFLDGYYSSTTLELCMVGTGTERTEDGSLKHYPDVALRLRVPSPPTLADPFVTGSLEGGAGLGTIRLLAYAEGDHYEYGSERAACSPSPPKQPASGSLRVLGGNHPLSVCAHLTPQLMTSYRLRLEHGGTLLPWMRVNQVHCAVDGAGVHVRAYAVLSNDTTPTETREYYRRQRRFLVREEAVVADGQWDTDRRMLCLRACRVELPVLPSAPAVPEHGCGIGMSFWFPAVWTMRERSVVAGMLWNSTQAGAGLITASSMDGQRSSTNLSDVKYSYNDTLLNDAMKHYLKISKEKKITVGSHLFPDFNTTHRDFEFGFYGPVIGSGHADPVTIGSAMVAGNMLAADDAFSWQPAVVDDTKQDLLVNVSYDIRYSAPRDNWVRASSNMSYYSNYSMRPQRRRISAEGLYDPKRGLLCMVGCQERNGSTDCQILVTVQFAAVDSMAHEHGTGVISSLRDKTDGLFFEKIQFTLYGMYATEVSEAILRMDLESIMSMASTTLSCVFIVLQILHTRRNPEVAPATSVTMLTVLTMGHLAPLALNTEALFASRRSRYFPYEYSTSRWIEMNEVVMRAPTLIAFVLQLRLLQLVWSGRRTSTLSDRTVLWICVPLYVLGGVLAAVVHMINAHAATSRNPSGIVMGGGPATIWEDLVSYAGLILDGFLLPQVILNASLGKSKVRAISPWFYIGSTMVRVAPHVYDVARVHVYKPSMHSSDLYASPHGDFFGVAWDVVIPCGAALLALLMFLQQRLGGTASLPSERRSGGYEMVSNI</sequence>
<evidence type="ECO:0000256" key="5">
    <source>
        <dbReference type="ARBA" id="ARBA00022679"/>
    </source>
</evidence>
<dbReference type="Gramene" id="TraesROB_scaffold_056948_01G000300.1">
    <property type="protein sequence ID" value="TraesROB_scaffold_056948_01G000300.1"/>
    <property type="gene ID" value="TraesROB_scaffold_056948_01G000300"/>
</dbReference>
<evidence type="ECO:0000256" key="9">
    <source>
        <dbReference type="ARBA" id="ARBA00023136"/>
    </source>
</evidence>
<keyword evidence="9 11" id="KW-0472">Membrane</keyword>